<accession>A0A1H7XDH6</accession>
<dbReference type="Proteomes" id="UP000198548">
    <property type="component" value="Unassembled WGS sequence"/>
</dbReference>
<sequence>MFTKISHTYYLYLFIKSRINDIMSKDLRKGMMMENKKMKFAVNAKTDGFALTAKAGKHELILDESETMGGKNTGPNPMQTALAALVSCENVTANMAAREMYFDLKGMTINVSGTFDPRGFMGDASVQPYFEEVTINVKVDTTESVERIQLIKEQVEARCPIYTLFKAAGVEMNDNWVKA</sequence>
<dbReference type="AlphaFoldDB" id="A0A1H7XDH6"/>
<proteinExistence type="predicted"/>
<dbReference type="STRING" id="426703.SAMN04488100_1498"/>
<dbReference type="PANTHER" id="PTHR35368">
    <property type="entry name" value="HYDROPEROXIDE REDUCTASE"/>
    <property type="match status" value="1"/>
</dbReference>
<reference evidence="1 2" key="1">
    <citation type="submission" date="2016-10" db="EMBL/GenBank/DDBJ databases">
        <authorList>
            <person name="de Groot N.N."/>
        </authorList>
    </citation>
    <scope>NUCLEOTIDE SEQUENCE [LARGE SCALE GENOMIC DNA]</scope>
    <source>
        <strain evidence="1 2">DSM 19182</strain>
    </source>
</reference>
<dbReference type="InterPro" id="IPR036102">
    <property type="entry name" value="OsmC/Ohrsf"/>
</dbReference>
<dbReference type="InterPro" id="IPR003718">
    <property type="entry name" value="OsmC/Ohr_fam"/>
</dbReference>
<dbReference type="SUPFAM" id="SSF82784">
    <property type="entry name" value="OsmC-like"/>
    <property type="match status" value="1"/>
</dbReference>
<protein>
    <submittedName>
        <fullName evidence="1">Uncharacterized OsmC-related protein</fullName>
    </submittedName>
</protein>
<organism evidence="1 2">
    <name type="scientific">Alkalibacterium putridalgicola</name>
    <dbReference type="NCBI Taxonomy" id="426703"/>
    <lineage>
        <taxon>Bacteria</taxon>
        <taxon>Bacillati</taxon>
        <taxon>Bacillota</taxon>
        <taxon>Bacilli</taxon>
        <taxon>Lactobacillales</taxon>
        <taxon>Carnobacteriaceae</taxon>
        <taxon>Alkalibacterium</taxon>
    </lineage>
</organism>
<evidence type="ECO:0000313" key="2">
    <source>
        <dbReference type="Proteomes" id="UP000198548"/>
    </source>
</evidence>
<gene>
    <name evidence="1" type="ORF">SAMN04488100_1498</name>
</gene>
<dbReference type="InterPro" id="IPR052924">
    <property type="entry name" value="OsmC/Ohr_hydroprdx_reductase"/>
</dbReference>
<dbReference type="Pfam" id="PF02566">
    <property type="entry name" value="OsmC"/>
    <property type="match status" value="1"/>
</dbReference>
<dbReference type="InterPro" id="IPR015946">
    <property type="entry name" value="KH_dom-like_a/b"/>
</dbReference>
<name>A0A1H7XDH6_9LACT</name>
<dbReference type="PANTHER" id="PTHR35368:SF1">
    <property type="entry name" value="HYDROPEROXIDE REDUCTASE"/>
    <property type="match status" value="1"/>
</dbReference>
<dbReference type="Gene3D" id="3.30.300.20">
    <property type="match status" value="1"/>
</dbReference>
<evidence type="ECO:0000313" key="1">
    <source>
        <dbReference type="EMBL" id="SEM31866.1"/>
    </source>
</evidence>
<dbReference type="EMBL" id="FOBL01000049">
    <property type="protein sequence ID" value="SEM31866.1"/>
    <property type="molecule type" value="Genomic_DNA"/>
</dbReference>